<evidence type="ECO:0000259" key="6">
    <source>
        <dbReference type="Pfam" id="PF03328"/>
    </source>
</evidence>
<feature type="domain" description="HpcH/HpaI aldolase/citrate lyase" evidence="6">
    <location>
        <begin position="17"/>
        <end position="244"/>
    </location>
</feature>
<dbReference type="InterPro" id="IPR011206">
    <property type="entry name" value="Citrate_lyase_beta/mcl1/mcl2"/>
</dbReference>
<dbReference type="PANTHER" id="PTHR32308:SF0">
    <property type="entry name" value="HPCH_HPAI ALDOLASE_CITRATE LYASE DOMAIN-CONTAINING PROTEIN"/>
    <property type="match status" value="1"/>
</dbReference>
<dbReference type="SUPFAM" id="SSF51621">
    <property type="entry name" value="Phosphoenolpyruvate/pyruvate domain"/>
    <property type="match status" value="1"/>
</dbReference>
<dbReference type="GO" id="GO:0000287">
    <property type="term" value="F:magnesium ion binding"/>
    <property type="evidence" value="ECO:0007669"/>
    <property type="project" value="TreeGrafter"/>
</dbReference>
<dbReference type="GO" id="GO:0006107">
    <property type="term" value="P:oxaloacetate metabolic process"/>
    <property type="evidence" value="ECO:0007669"/>
    <property type="project" value="TreeGrafter"/>
</dbReference>
<evidence type="ECO:0000256" key="1">
    <source>
        <dbReference type="ARBA" id="ARBA00001946"/>
    </source>
</evidence>
<dbReference type="Gene3D" id="3.20.20.60">
    <property type="entry name" value="Phosphoenolpyruvate-binding domains"/>
    <property type="match status" value="1"/>
</dbReference>
<dbReference type="Proteomes" id="UP000494205">
    <property type="component" value="Unassembled WGS sequence"/>
</dbReference>
<dbReference type="EC" id="4.1.3.6" evidence="7"/>
<evidence type="ECO:0000256" key="5">
    <source>
        <dbReference type="PIRSR" id="PIRSR015582-2"/>
    </source>
</evidence>
<evidence type="ECO:0000313" key="8">
    <source>
        <dbReference type="Proteomes" id="UP000494205"/>
    </source>
</evidence>
<gene>
    <name evidence="7" type="primary">citE_1</name>
    <name evidence="7" type="ORF">LMG27174_06265</name>
</gene>
<dbReference type="Pfam" id="PF03328">
    <property type="entry name" value="HpcH_HpaI"/>
    <property type="match status" value="1"/>
</dbReference>
<feature type="binding site" evidence="4">
    <location>
        <position position="81"/>
    </location>
    <ligand>
        <name>substrate</name>
    </ligand>
</feature>
<feature type="binding site" evidence="5">
    <location>
        <position position="171"/>
    </location>
    <ligand>
        <name>Mg(2+)</name>
        <dbReference type="ChEBI" id="CHEBI:18420"/>
    </ligand>
</feature>
<dbReference type="InterPro" id="IPR015813">
    <property type="entry name" value="Pyrv/PenolPyrv_kinase-like_dom"/>
</dbReference>
<dbReference type="GO" id="GO:0008815">
    <property type="term" value="F:citrate (pro-3S)-lyase activity"/>
    <property type="evidence" value="ECO:0007669"/>
    <property type="project" value="UniProtKB-EC"/>
</dbReference>
<feature type="binding site" evidence="4">
    <location>
        <position position="144"/>
    </location>
    <ligand>
        <name>substrate</name>
    </ligand>
</feature>
<dbReference type="PANTHER" id="PTHR32308">
    <property type="entry name" value="LYASE BETA SUBUNIT, PUTATIVE (AFU_ORTHOLOGUE AFUA_4G13030)-RELATED"/>
    <property type="match status" value="1"/>
</dbReference>
<comment type="cofactor">
    <cofactor evidence="1">
        <name>Mg(2+)</name>
        <dbReference type="ChEBI" id="CHEBI:18420"/>
    </cofactor>
</comment>
<proteinExistence type="predicted"/>
<dbReference type="RefSeq" id="WP_244201413.1">
    <property type="nucleotide sequence ID" value="NZ_CADIJZ010000033.1"/>
</dbReference>
<feature type="binding site" evidence="5">
    <location>
        <position position="144"/>
    </location>
    <ligand>
        <name>Mg(2+)</name>
        <dbReference type="ChEBI" id="CHEBI:18420"/>
    </ligand>
</feature>
<sequence length="312" mass="33634">MMQKMPNVSVHKAAVLRSMLFVPGDSERKLAKAISSPADALIVDLEDSVSPSRTHIAREMVLEYLRSRPRHQRQGQQIWVRINALTSPAALHDLAVVTGSPDGIVLPKVRSSQDVVRLAHYLDALESREGATTGSIRILPVTTETPRSLFTLGGYEGCSPRLTGLTWGAEDIAAALGASNNRRPDGEYEMVYQLARALCLAGAAAANIQPIDTIFADFGDSTGLEIEANAARQAGFTGKLAVHPNQIDIINRAFTPSDEEVVWSQRVVDVFARNPGMGVIGLDGRMVDMPHLKRAQQILALAASLHGTDEAG</sequence>
<evidence type="ECO:0000256" key="4">
    <source>
        <dbReference type="PIRSR" id="PIRSR015582-1"/>
    </source>
</evidence>
<keyword evidence="2 5" id="KW-0479">Metal-binding</keyword>
<reference evidence="7 8" key="1">
    <citation type="submission" date="2020-04" db="EMBL/GenBank/DDBJ databases">
        <authorList>
            <person name="De Canck E."/>
        </authorList>
    </citation>
    <scope>NUCLEOTIDE SEQUENCE [LARGE SCALE GENOMIC DNA]</scope>
    <source>
        <strain evidence="7 8">LMG 27174</strain>
    </source>
</reference>
<dbReference type="InterPro" id="IPR040442">
    <property type="entry name" value="Pyrv_kinase-like_dom_sf"/>
</dbReference>
<keyword evidence="3 5" id="KW-0460">Magnesium</keyword>
<evidence type="ECO:0000256" key="3">
    <source>
        <dbReference type="ARBA" id="ARBA00022842"/>
    </source>
</evidence>
<dbReference type="EMBL" id="CADIJZ010000033">
    <property type="protein sequence ID" value="CAB3736063.1"/>
    <property type="molecule type" value="Genomic_DNA"/>
</dbReference>
<dbReference type="AlphaFoldDB" id="A0A6J5CIA0"/>
<dbReference type="PIRSF" id="PIRSF015582">
    <property type="entry name" value="Cit_lyase_B"/>
    <property type="match status" value="1"/>
</dbReference>
<dbReference type="InterPro" id="IPR005000">
    <property type="entry name" value="Aldolase/citrate-lyase_domain"/>
</dbReference>
<protein>
    <submittedName>
        <fullName evidence="7">Citrate lyase subunit beta</fullName>
        <ecNumber evidence="7">4.1.3.6</ecNumber>
    </submittedName>
</protein>
<evidence type="ECO:0000256" key="2">
    <source>
        <dbReference type="ARBA" id="ARBA00022723"/>
    </source>
</evidence>
<name>A0A6J5CIA0_9BURK</name>
<keyword evidence="7" id="KW-0456">Lyase</keyword>
<organism evidence="7 8">
    <name type="scientific">Paraburkholderia rhynchosiae</name>
    <dbReference type="NCBI Taxonomy" id="487049"/>
    <lineage>
        <taxon>Bacteria</taxon>
        <taxon>Pseudomonadati</taxon>
        <taxon>Pseudomonadota</taxon>
        <taxon>Betaproteobacteria</taxon>
        <taxon>Burkholderiales</taxon>
        <taxon>Burkholderiaceae</taxon>
        <taxon>Paraburkholderia</taxon>
    </lineage>
</organism>
<evidence type="ECO:0000313" key="7">
    <source>
        <dbReference type="EMBL" id="CAB3736063.1"/>
    </source>
</evidence>
<accession>A0A6J5CIA0</accession>